<evidence type="ECO:0000313" key="1">
    <source>
        <dbReference type="EMBL" id="MBX04712.1"/>
    </source>
</evidence>
<reference evidence="1" key="1">
    <citation type="submission" date="2018-02" db="EMBL/GenBank/DDBJ databases">
        <title>Rhizophora mucronata_Transcriptome.</title>
        <authorList>
            <person name="Meera S.P."/>
            <person name="Sreeshan A."/>
            <person name="Augustine A."/>
        </authorList>
    </citation>
    <scope>NUCLEOTIDE SEQUENCE</scope>
    <source>
        <tissue evidence="1">Leaf</tissue>
    </source>
</reference>
<proteinExistence type="predicted"/>
<dbReference type="EMBL" id="GGEC01024228">
    <property type="protein sequence ID" value="MBX04712.1"/>
    <property type="molecule type" value="Transcribed_RNA"/>
</dbReference>
<name>A0A2P2KG65_RHIMU</name>
<accession>A0A2P2KG65</accession>
<dbReference type="AlphaFoldDB" id="A0A2P2KG65"/>
<sequence length="80" mass="8936">MSYFIQYFVVHCSFIVHSWFRGLTLDPTGETDETSCGSCRQERFQNKSGHYTGVNPTTPHANLPPAFPVVRLSSCPPTDA</sequence>
<protein>
    <submittedName>
        <fullName evidence="1">Oxidoreductase</fullName>
    </submittedName>
</protein>
<organism evidence="1">
    <name type="scientific">Rhizophora mucronata</name>
    <name type="common">Asiatic mangrove</name>
    <dbReference type="NCBI Taxonomy" id="61149"/>
    <lineage>
        <taxon>Eukaryota</taxon>
        <taxon>Viridiplantae</taxon>
        <taxon>Streptophyta</taxon>
        <taxon>Embryophyta</taxon>
        <taxon>Tracheophyta</taxon>
        <taxon>Spermatophyta</taxon>
        <taxon>Magnoliopsida</taxon>
        <taxon>eudicotyledons</taxon>
        <taxon>Gunneridae</taxon>
        <taxon>Pentapetalae</taxon>
        <taxon>rosids</taxon>
        <taxon>fabids</taxon>
        <taxon>Malpighiales</taxon>
        <taxon>Rhizophoraceae</taxon>
        <taxon>Rhizophora</taxon>
    </lineage>
</organism>